<evidence type="ECO:0000256" key="2">
    <source>
        <dbReference type="ARBA" id="ARBA00023043"/>
    </source>
</evidence>
<keyword evidence="5" id="KW-1185">Reference proteome</keyword>
<dbReference type="PROSITE" id="PS50297">
    <property type="entry name" value="ANK_REP_REGION"/>
    <property type="match status" value="2"/>
</dbReference>
<proteinExistence type="predicted"/>
<feature type="repeat" description="ANK" evidence="3">
    <location>
        <begin position="46"/>
        <end position="78"/>
    </location>
</feature>
<dbReference type="Proteomes" id="UP001642484">
    <property type="component" value="Unassembled WGS sequence"/>
</dbReference>
<comment type="caution">
    <text evidence="4">The sequence shown here is derived from an EMBL/GenBank/DDBJ whole genome shotgun (WGS) entry which is preliminary data.</text>
</comment>
<protein>
    <submittedName>
        <fullName evidence="4">Uncharacterized protein</fullName>
    </submittedName>
</protein>
<evidence type="ECO:0000313" key="4">
    <source>
        <dbReference type="EMBL" id="CAK8988926.1"/>
    </source>
</evidence>
<dbReference type="SUPFAM" id="SSF48403">
    <property type="entry name" value="Ankyrin repeat"/>
    <property type="match status" value="1"/>
</dbReference>
<dbReference type="Pfam" id="PF12796">
    <property type="entry name" value="Ank_2"/>
    <property type="match status" value="1"/>
</dbReference>
<dbReference type="SMART" id="SM00248">
    <property type="entry name" value="ANK"/>
    <property type="match status" value="3"/>
</dbReference>
<reference evidence="4 5" key="1">
    <citation type="submission" date="2024-02" db="EMBL/GenBank/DDBJ databases">
        <authorList>
            <person name="Chen Y."/>
            <person name="Shah S."/>
            <person name="Dougan E. K."/>
            <person name="Thang M."/>
            <person name="Chan C."/>
        </authorList>
    </citation>
    <scope>NUCLEOTIDE SEQUENCE [LARGE SCALE GENOMIC DNA]</scope>
</reference>
<keyword evidence="1" id="KW-0677">Repeat</keyword>
<gene>
    <name evidence="4" type="ORF">CCMP2556_LOCUS1452</name>
</gene>
<dbReference type="InterPro" id="IPR036770">
    <property type="entry name" value="Ankyrin_rpt-contain_sf"/>
</dbReference>
<evidence type="ECO:0000256" key="1">
    <source>
        <dbReference type="ARBA" id="ARBA00022737"/>
    </source>
</evidence>
<dbReference type="PROSITE" id="PS50088">
    <property type="entry name" value="ANK_REPEAT"/>
    <property type="match status" value="2"/>
</dbReference>
<evidence type="ECO:0000313" key="5">
    <source>
        <dbReference type="Proteomes" id="UP001642484"/>
    </source>
</evidence>
<accession>A0ABP0HHD7</accession>
<organism evidence="4 5">
    <name type="scientific">Durusdinium trenchii</name>
    <dbReference type="NCBI Taxonomy" id="1381693"/>
    <lineage>
        <taxon>Eukaryota</taxon>
        <taxon>Sar</taxon>
        <taxon>Alveolata</taxon>
        <taxon>Dinophyceae</taxon>
        <taxon>Suessiales</taxon>
        <taxon>Symbiodiniaceae</taxon>
        <taxon>Durusdinium</taxon>
    </lineage>
</organism>
<evidence type="ECO:0000256" key="3">
    <source>
        <dbReference type="PROSITE-ProRule" id="PRU00023"/>
    </source>
</evidence>
<feature type="repeat" description="ANK" evidence="3">
    <location>
        <begin position="79"/>
        <end position="111"/>
    </location>
</feature>
<name>A0ABP0HHD7_9DINO</name>
<dbReference type="Gene3D" id="1.25.40.20">
    <property type="entry name" value="Ankyrin repeat-containing domain"/>
    <property type="match status" value="2"/>
</dbReference>
<dbReference type="PANTHER" id="PTHR24171">
    <property type="entry name" value="ANKYRIN REPEAT DOMAIN-CONTAINING PROTEIN 39-RELATED"/>
    <property type="match status" value="1"/>
</dbReference>
<dbReference type="EMBL" id="CAXAMN010000481">
    <property type="protein sequence ID" value="CAK8988926.1"/>
    <property type="molecule type" value="Genomic_DNA"/>
</dbReference>
<sequence length="165" mass="17868">MSEEADRAAAAERDDVLDAAGSGDLPAVRHFVRQNRTAALSAKNGFGETALLWAAWQNHDDVVHFLIEAKADLDVANNDGATALHIAAFNGHLHTAELLVAAGASLDVKDKKGMTPLDLARQFKEQEVVKLLESAAQKKVEATTQKKVLTVELWWQSTERAALTT</sequence>
<dbReference type="InterPro" id="IPR002110">
    <property type="entry name" value="Ankyrin_rpt"/>
</dbReference>
<keyword evidence="2 3" id="KW-0040">ANK repeat</keyword>